<evidence type="ECO:0000313" key="1">
    <source>
        <dbReference type="EMBL" id="VEU44251.1"/>
    </source>
</evidence>
<sequence length="14" mass="1655">RKMEGEEEIGGYEK</sequence>
<evidence type="ECO:0000313" key="2">
    <source>
        <dbReference type="Proteomes" id="UP000291116"/>
    </source>
</evidence>
<accession>A0A448ZQC3</accession>
<proteinExistence type="predicted"/>
<reference evidence="1 2" key="1">
    <citation type="submission" date="2019-01" db="EMBL/GenBank/DDBJ databases">
        <authorList>
            <person name="Ferrante I. M."/>
        </authorList>
    </citation>
    <scope>NUCLEOTIDE SEQUENCE [LARGE SCALE GENOMIC DNA]</scope>
    <source>
        <strain evidence="1 2">B856</strain>
    </source>
</reference>
<feature type="non-terminal residue" evidence="1">
    <location>
        <position position="1"/>
    </location>
</feature>
<dbReference type="Proteomes" id="UP000291116">
    <property type="component" value="Unassembled WGS sequence"/>
</dbReference>
<name>A0A448ZQC3_9STRA</name>
<dbReference type="EMBL" id="CAACVS010000633">
    <property type="protein sequence ID" value="VEU44251.1"/>
    <property type="molecule type" value="Genomic_DNA"/>
</dbReference>
<gene>
    <name evidence="1" type="ORF">PSNMU_V1.4_AUG-EV-PASAV3_0113340</name>
</gene>
<organism evidence="1 2">
    <name type="scientific">Pseudo-nitzschia multistriata</name>
    <dbReference type="NCBI Taxonomy" id="183589"/>
    <lineage>
        <taxon>Eukaryota</taxon>
        <taxon>Sar</taxon>
        <taxon>Stramenopiles</taxon>
        <taxon>Ochrophyta</taxon>
        <taxon>Bacillariophyta</taxon>
        <taxon>Bacillariophyceae</taxon>
        <taxon>Bacillariophycidae</taxon>
        <taxon>Bacillariales</taxon>
        <taxon>Bacillariaceae</taxon>
        <taxon>Pseudo-nitzschia</taxon>
    </lineage>
</organism>
<protein>
    <submittedName>
        <fullName evidence="1">Uncharacterized protein</fullName>
    </submittedName>
</protein>
<keyword evidence="2" id="KW-1185">Reference proteome</keyword>